<dbReference type="RefSeq" id="WP_033032109.1">
    <property type="nucleotide sequence ID" value="NZ_JJNZ01000102.1"/>
</dbReference>
<dbReference type="Proteomes" id="UP000027154">
    <property type="component" value="Unassembled WGS sequence"/>
</dbReference>
<evidence type="ECO:0000313" key="1">
    <source>
        <dbReference type="EMBL" id="KDC48258.1"/>
    </source>
</evidence>
<reference evidence="1 2" key="1">
    <citation type="submission" date="2014-04" db="EMBL/GenBank/DDBJ databases">
        <title>Pseudoalteromonas galatheae sp. nov., isolated from a deep-sea polychaete near Canal Concepcion, Chile.</title>
        <authorList>
            <person name="Machado H.R."/>
            <person name="Gram L."/>
            <person name="Vynne N.G."/>
        </authorList>
    </citation>
    <scope>NUCLEOTIDE SEQUENCE [LARGE SCALE GENOMIC DNA]</scope>
    <source>
        <strain evidence="1 2">KMM216</strain>
    </source>
</reference>
<name>A0ABD3Y3Z8_9GAMM</name>
<gene>
    <name evidence="1" type="ORF">DC53_20275</name>
</gene>
<sequence>MIKKITIITLLIVIVGFFVHVNQKTYSTFVDFLPSKVRSNYIEYILDDRAGIGSDYIKILLLQALEREEYEFNIRLLFPLCDRTDTPYAEPIPQLAVKVIYKNKPSIIDELIEYYNNDEITQIVIEKQLEKISLMNSGKLK</sequence>
<organism evidence="1 2">
    <name type="scientific">Pseudoalteromonas fuliginea</name>
    <dbReference type="NCBI Taxonomy" id="1872678"/>
    <lineage>
        <taxon>Bacteria</taxon>
        <taxon>Pseudomonadati</taxon>
        <taxon>Pseudomonadota</taxon>
        <taxon>Gammaproteobacteria</taxon>
        <taxon>Alteromonadales</taxon>
        <taxon>Pseudoalteromonadaceae</taxon>
        <taxon>Pseudoalteromonas</taxon>
    </lineage>
</organism>
<dbReference type="EMBL" id="JJNZ01000102">
    <property type="protein sequence ID" value="KDC48258.1"/>
    <property type="molecule type" value="Genomic_DNA"/>
</dbReference>
<protein>
    <submittedName>
        <fullName evidence="1">Uncharacterized protein</fullName>
    </submittedName>
</protein>
<dbReference type="AlphaFoldDB" id="A0ABD3Y3Z8"/>
<comment type="caution">
    <text evidence="1">The sequence shown here is derived from an EMBL/GenBank/DDBJ whole genome shotgun (WGS) entry which is preliminary data.</text>
</comment>
<accession>A0ABD3Y3Z8</accession>
<evidence type="ECO:0000313" key="2">
    <source>
        <dbReference type="Proteomes" id="UP000027154"/>
    </source>
</evidence>
<proteinExistence type="predicted"/>